<dbReference type="OrthoDB" id="713342at2"/>
<evidence type="ECO:0000313" key="2">
    <source>
        <dbReference type="Proteomes" id="UP000307244"/>
    </source>
</evidence>
<keyword evidence="2" id="KW-1185">Reference proteome</keyword>
<dbReference type="Proteomes" id="UP000307244">
    <property type="component" value="Unassembled WGS sequence"/>
</dbReference>
<dbReference type="AlphaFoldDB" id="A0A4U1CV47"/>
<evidence type="ECO:0000313" key="1">
    <source>
        <dbReference type="EMBL" id="TKC09688.1"/>
    </source>
</evidence>
<accession>A0A4U1CV47</accession>
<organism evidence="1 2">
    <name type="scientific">Pedobacter frigoris</name>
    <dbReference type="NCBI Taxonomy" id="2571272"/>
    <lineage>
        <taxon>Bacteria</taxon>
        <taxon>Pseudomonadati</taxon>
        <taxon>Bacteroidota</taxon>
        <taxon>Sphingobacteriia</taxon>
        <taxon>Sphingobacteriales</taxon>
        <taxon>Sphingobacteriaceae</taxon>
        <taxon>Pedobacter</taxon>
    </lineage>
</organism>
<name>A0A4U1CV47_9SPHI</name>
<dbReference type="RefSeq" id="WP_136835096.1">
    <property type="nucleotide sequence ID" value="NZ_SWBQ01000001.1"/>
</dbReference>
<gene>
    <name evidence="1" type="ORF">FA047_06310</name>
</gene>
<protein>
    <submittedName>
        <fullName evidence="1">Uncharacterized protein</fullName>
    </submittedName>
</protein>
<reference evidence="1 2" key="1">
    <citation type="submission" date="2019-04" db="EMBL/GenBank/DDBJ databases">
        <title>Pedobacter sp. RP-3-15 sp. nov., isolated from Arctic soil.</title>
        <authorList>
            <person name="Dahal R.H."/>
            <person name="Kim D.-U."/>
        </authorList>
    </citation>
    <scope>NUCLEOTIDE SEQUENCE [LARGE SCALE GENOMIC DNA]</scope>
    <source>
        <strain evidence="1 2">RP-3-15</strain>
    </source>
</reference>
<dbReference type="EMBL" id="SWBQ01000001">
    <property type="protein sequence ID" value="TKC09688.1"/>
    <property type="molecule type" value="Genomic_DNA"/>
</dbReference>
<sequence>MITLSYDFRLTDTKMRKLLTLFFFLILALQISCQSPDMQVVFQTDKQDSATGLGEPFKFFLKKHVKNADFNNSKLGSIDDNIENERTLKNLMPIFDAVPGKFNYYQFIATFKGDAYNYGGPLLVKEFHDILIIKTNNDNKIIDSYWYTLEWAEVPLQYDLFRSSVKNLKLSEGLSTTQLKFKREYDSSDSNKDIKENGLIYLLDRK</sequence>
<comment type="caution">
    <text evidence="1">The sequence shown here is derived from an EMBL/GenBank/DDBJ whole genome shotgun (WGS) entry which is preliminary data.</text>
</comment>
<proteinExistence type="predicted"/>